<evidence type="ECO:0000259" key="3">
    <source>
        <dbReference type="Pfam" id="PF06439"/>
    </source>
</evidence>
<dbReference type="Proteomes" id="UP000010798">
    <property type="component" value="Chromosome"/>
</dbReference>
<dbReference type="HOGENOM" id="CLU_073042_2_1_0"/>
<evidence type="ECO:0000256" key="1">
    <source>
        <dbReference type="SAM" id="MobiDB-lite"/>
    </source>
</evidence>
<organism evidence="4 5">
    <name type="scientific">Singulisphaera acidiphila (strain ATCC BAA-1392 / DSM 18658 / VKM B-2454 / MOB10)</name>
    <dbReference type="NCBI Taxonomy" id="886293"/>
    <lineage>
        <taxon>Bacteria</taxon>
        <taxon>Pseudomonadati</taxon>
        <taxon>Planctomycetota</taxon>
        <taxon>Planctomycetia</taxon>
        <taxon>Isosphaerales</taxon>
        <taxon>Isosphaeraceae</taxon>
        <taxon>Singulisphaera</taxon>
    </lineage>
</organism>
<feature type="chain" id="PRO_5003940779" description="3-keto-alpha-glucoside-1,2-lyase/3-keto-2-hydroxy-glucal hydratase domain-containing protein" evidence="2">
    <location>
        <begin position="24"/>
        <end position="227"/>
    </location>
</feature>
<dbReference type="OrthoDB" id="242352at2"/>
<sequence length="227" mass="25123">MRTASIVAVLSLCLLALPVPSQGVEPVAWRPLFDGKSLTGWEHLGPGALRLEDGLLRTEGGMGLLWYTPEKLGNCTIRVVYKTTSKVSNSGVFIRIADKPNDVWYPVHHGYEVQICDGADEFHRTGAVYSLSKATASPSTVGEWNTMEITLRGQRVIVTVNGVQVQDFNPETATIPERKKDYEPERGPRPESGYFGLQNHDDTAKGTHVYFREVSVRPLDEPTSPSR</sequence>
<dbReference type="GO" id="GO:0016787">
    <property type="term" value="F:hydrolase activity"/>
    <property type="evidence" value="ECO:0007669"/>
    <property type="project" value="InterPro"/>
</dbReference>
<accession>L0DGF9</accession>
<dbReference type="AlphaFoldDB" id="L0DGF9"/>
<feature type="compositionally biased region" description="Basic and acidic residues" evidence="1">
    <location>
        <begin position="199"/>
        <end position="220"/>
    </location>
</feature>
<name>L0DGF9_SINAD</name>
<proteinExistence type="predicted"/>
<feature type="compositionally biased region" description="Basic and acidic residues" evidence="1">
    <location>
        <begin position="176"/>
        <end position="189"/>
    </location>
</feature>
<protein>
    <recommendedName>
        <fullName evidence="3">3-keto-alpha-glucoside-1,2-lyase/3-keto-2-hydroxy-glucal hydratase domain-containing protein</fullName>
    </recommendedName>
</protein>
<dbReference type="RefSeq" id="WP_015246910.1">
    <property type="nucleotide sequence ID" value="NC_019892.1"/>
</dbReference>
<dbReference type="KEGG" id="saci:Sinac_3510"/>
<gene>
    <name evidence="4" type="ordered locus">Sinac_3510</name>
</gene>
<dbReference type="Pfam" id="PF06439">
    <property type="entry name" value="3keto-disac_hyd"/>
    <property type="match status" value="1"/>
</dbReference>
<feature type="domain" description="3-keto-alpha-glucoside-1,2-lyase/3-keto-2-hydroxy-glucal hydratase" evidence="3">
    <location>
        <begin position="29"/>
        <end position="217"/>
    </location>
</feature>
<dbReference type="eggNOG" id="COG3291">
    <property type="taxonomic scope" value="Bacteria"/>
</dbReference>
<evidence type="ECO:0000256" key="2">
    <source>
        <dbReference type="SAM" id="SignalP"/>
    </source>
</evidence>
<dbReference type="InterPro" id="IPR010496">
    <property type="entry name" value="AL/BT2_dom"/>
</dbReference>
<keyword evidence="2" id="KW-0732">Signal</keyword>
<dbReference type="EMBL" id="CP003364">
    <property type="protein sequence ID" value="AGA27766.1"/>
    <property type="molecule type" value="Genomic_DNA"/>
</dbReference>
<evidence type="ECO:0000313" key="4">
    <source>
        <dbReference type="EMBL" id="AGA27766.1"/>
    </source>
</evidence>
<reference evidence="4 5" key="1">
    <citation type="submission" date="2012-02" db="EMBL/GenBank/DDBJ databases">
        <title>Complete sequence of chromosome of Singulisphaera acidiphila DSM 18658.</title>
        <authorList>
            <consortium name="US DOE Joint Genome Institute (JGI-PGF)"/>
            <person name="Lucas S."/>
            <person name="Copeland A."/>
            <person name="Lapidus A."/>
            <person name="Glavina del Rio T."/>
            <person name="Dalin E."/>
            <person name="Tice H."/>
            <person name="Bruce D."/>
            <person name="Goodwin L."/>
            <person name="Pitluck S."/>
            <person name="Peters L."/>
            <person name="Ovchinnikova G."/>
            <person name="Chertkov O."/>
            <person name="Kyrpides N."/>
            <person name="Mavromatis K."/>
            <person name="Ivanova N."/>
            <person name="Brettin T."/>
            <person name="Detter J.C."/>
            <person name="Han C."/>
            <person name="Larimer F."/>
            <person name="Land M."/>
            <person name="Hauser L."/>
            <person name="Markowitz V."/>
            <person name="Cheng J.-F."/>
            <person name="Hugenholtz P."/>
            <person name="Woyke T."/>
            <person name="Wu D."/>
            <person name="Tindall B."/>
            <person name="Pomrenke H."/>
            <person name="Brambilla E."/>
            <person name="Klenk H.-P."/>
            <person name="Eisen J.A."/>
        </authorList>
    </citation>
    <scope>NUCLEOTIDE SEQUENCE [LARGE SCALE GENOMIC DNA]</scope>
    <source>
        <strain evidence="5">ATCC BAA-1392 / DSM 18658 / VKM B-2454 / MOB10</strain>
    </source>
</reference>
<evidence type="ECO:0000313" key="5">
    <source>
        <dbReference type="Proteomes" id="UP000010798"/>
    </source>
</evidence>
<dbReference type="STRING" id="886293.Sinac_3510"/>
<feature type="signal peptide" evidence="2">
    <location>
        <begin position="1"/>
        <end position="23"/>
    </location>
</feature>
<feature type="region of interest" description="Disordered" evidence="1">
    <location>
        <begin position="171"/>
        <end position="227"/>
    </location>
</feature>
<keyword evidence="5" id="KW-1185">Reference proteome</keyword>
<dbReference type="Gene3D" id="2.60.120.560">
    <property type="entry name" value="Exo-inulinase, domain 1"/>
    <property type="match status" value="1"/>
</dbReference>